<dbReference type="Gene3D" id="3.30.565.10">
    <property type="entry name" value="Histidine kinase-like ATPase, C-terminal domain"/>
    <property type="match status" value="1"/>
</dbReference>
<dbReference type="PRINTS" id="PR00344">
    <property type="entry name" value="BCTRLSENSOR"/>
</dbReference>
<feature type="transmembrane region" description="Helical" evidence="11">
    <location>
        <begin position="62"/>
        <end position="82"/>
    </location>
</feature>
<dbReference type="InterPro" id="IPR003594">
    <property type="entry name" value="HATPase_dom"/>
</dbReference>
<keyword evidence="5" id="KW-0597">Phosphoprotein</keyword>
<dbReference type="Gene3D" id="1.10.287.130">
    <property type="match status" value="1"/>
</dbReference>
<dbReference type="SMART" id="SM00388">
    <property type="entry name" value="HisKA"/>
    <property type="match status" value="1"/>
</dbReference>
<dbReference type="InterPro" id="IPR005467">
    <property type="entry name" value="His_kinase_dom"/>
</dbReference>
<keyword evidence="6" id="KW-0808">Transferase</keyword>
<keyword evidence="14" id="KW-1185">Reference proteome</keyword>
<dbReference type="Pfam" id="PF02518">
    <property type="entry name" value="HATPase_c"/>
    <property type="match status" value="1"/>
</dbReference>
<dbReference type="InterPro" id="IPR003661">
    <property type="entry name" value="HisK_dim/P_dom"/>
</dbReference>
<dbReference type="InterPro" id="IPR036890">
    <property type="entry name" value="HATPase_C_sf"/>
</dbReference>
<accession>A0A1I0F812</accession>
<evidence type="ECO:0000256" key="10">
    <source>
        <dbReference type="ARBA" id="ARBA00023012"/>
    </source>
</evidence>
<feature type="transmembrane region" description="Helical" evidence="11">
    <location>
        <begin position="203"/>
        <end position="226"/>
    </location>
</feature>
<dbReference type="InterPro" id="IPR036097">
    <property type="entry name" value="HisK_dim/P_sf"/>
</dbReference>
<dbReference type="RefSeq" id="WP_242870310.1">
    <property type="nucleotide sequence ID" value="NZ_FOIL01000024.1"/>
</dbReference>
<dbReference type="SUPFAM" id="SSF55874">
    <property type="entry name" value="ATPase domain of HSP90 chaperone/DNA topoisomerase II/histidine kinase"/>
    <property type="match status" value="1"/>
</dbReference>
<dbReference type="CDD" id="cd00075">
    <property type="entry name" value="HATPase"/>
    <property type="match status" value="1"/>
</dbReference>
<keyword evidence="8 13" id="KW-0418">Kinase</keyword>
<comment type="catalytic activity">
    <reaction evidence="1">
        <text>ATP + protein L-histidine = ADP + protein N-phospho-L-histidine.</text>
        <dbReference type="EC" id="2.7.13.3"/>
    </reaction>
</comment>
<comment type="subcellular location">
    <subcellularLocation>
        <location evidence="2">Cell membrane</location>
        <topology evidence="2">Multi-pass membrane protein</topology>
    </subcellularLocation>
</comment>
<dbReference type="EMBL" id="FOIL01000024">
    <property type="protein sequence ID" value="SET54240.1"/>
    <property type="molecule type" value="Genomic_DNA"/>
</dbReference>
<dbReference type="PROSITE" id="PS50109">
    <property type="entry name" value="HIS_KIN"/>
    <property type="match status" value="1"/>
</dbReference>
<keyword evidence="4" id="KW-1003">Cell membrane</keyword>
<name>A0A1I0F812_9FIRM</name>
<feature type="transmembrane region" description="Helical" evidence="11">
    <location>
        <begin position="129"/>
        <end position="150"/>
    </location>
</feature>
<evidence type="ECO:0000259" key="12">
    <source>
        <dbReference type="PROSITE" id="PS50109"/>
    </source>
</evidence>
<evidence type="ECO:0000256" key="7">
    <source>
        <dbReference type="ARBA" id="ARBA00022741"/>
    </source>
</evidence>
<keyword evidence="11" id="KW-0472">Membrane</keyword>
<protein>
    <recommendedName>
        <fullName evidence="3">histidine kinase</fullName>
        <ecNumber evidence="3">2.7.13.3</ecNumber>
    </recommendedName>
</protein>
<keyword evidence="9" id="KW-0067">ATP-binding</keyword>
<feature type="transmembrane region" description="Helical" evidence="11">
    <location>
        <begin position="103"/>
        <end position="123"/>
    </location>
</feature>
<evidence type="ECO:0000256" key="5">
    <source>
        <dbReference type="ARBA" id="ARBA00022553"/>
    </source>
</evidence>
<dbReference type="PANTHER" id="PTHR44936">
    <property type="entry name" value="SENSOR PROTEIN CREC"/>
    <property type="match status" value="1"/>
</dbReference>
<evidence type="ECO:0000256" key="3">
    <source>
        <dbReference type="ARBA" id="ARBA00012438"/>
    </source>
</evidence>
<organism evidence="13 14">
    <name type="scientific">[Clostridium] aminophilum</name>
    <dbReference type="NCBI Taxonomy" id="1526"/>
    <lineage>
        <taxon>Bacteria</taxon>
        <taxon>Bacillati</taxon>
        <taxon>Bacillota</taxon>
        <taxon>Clostridia</taxon>
        <taxon>Lachnospirales</taxon>
        <taxon>Lachnospiraceae</taxon>
    </lineage>
</organism>
<evidence type="ECO:0000313" key="14">
    <source>
        <dbReference type="Proteomes" id="UP000199820"/>
    </source>
</evidence>
<evidence type="ECO:0000313" key="13">
    <source>
        <dbReference type="EMBL" id="SET54240.1"/>
    </source>
</evidence>
<dbReference type="Proteomes" id="UP000199820">
    <property type="component" value="Unassembled WGS sequence"/>
</dbReference>
<dbReference type="PANTHER" id="PTHR44936:SF10">
    <property type="entry name" value="SENSOR PROTEIN RSTB"/>
    <property type="match status" value="1"/>
</dbReference>
<dbReference type="SMART" id="SM00387">
    <property type="entry name" value="HATPase_c"/>
    <property type="match status" value="1"/>
</dbReference>
<evidence type="ECO:0000256" key="4">
    <source>
        <dbReference type="ARBA" id="ARBA00022475"/>
    </source>
</evidence>
<evidence type="ECO:0000256" key="11">
    <source>
        <dbReference type="SAM" id="Phobius"/>
    </source>
</evidence>
<feature type="transmembrane region" description="Helical" evidence="11">
    <location>
        <begin position="21"/>
        <end position="39"/>
    </location>
</feature>
<dbReference type="CDD" id="cd00082">
    <property type="entry name" value="HisKA"/>
    <property type="match status" value="1"/>
</dbReference>
<keyword evidence="11" id="KW-0812">Transmembrane</keyword>
<evidence type="ECO:0000256" key="1">
    <source>
        <dbReference type="ARBA" id="ARBA00000085"/>
    </source>
</evidence>
<dbReference type="EC" id="2.7.13.3" evidence="3"/>
<dbReference type="STRING" id="1526.SAMN02910262_02494"/>
<dbReference type="InterPro" id="IPR050980">
    <property type="entry name" value="2C_sensor_his_kinase"/>
</dbReference>
<dbReference type="GO" id="GO:0000155">
    <property type="term" value="F:phosphorelay sensor kinase activity"/>
    <property type="evidence" value="ECO:0007669"/>
    <property type="project" value="InterPro"/>
</dbReference>
<gene>
    <name evidence="13" type="ORF">SAMN04487771_10242</name>
</gene>
<evidence type="ECO:0000256" key="8">
    <source>
        <dbReference type="ARBA" id="ARBA00022777"/>
    </source>
</evidence>
<evidence type="ECO:0000256" key="6">
    <source>
        <dbReference type="ARBA" id="ARBA00022679"/>
    </source>
</evidence>
<keyword evidence="7" id="KW-0547">Nucleotide-binding</keyword>
<dbReference type="GO" id="GO:0005524">
    <property type="term" value="F:ATP binding"/>
    <property type="evidence" value="ECO:0007669"/>
    <property type="project" value="UniProtKB-KW"/>
</dbReference>
<dbReference type="Pfam" id="PF00512">
    <property type="entry name" value="HisKA"/>
    <property type="match status" value="1"/>
</dbReference>
<dbReference type="AlphaFoldDB" id="A0A1I0F812"/>
<proteinExistence type="predicted"/>
<feature type="domain" description="Histidine kinase" evidence="12">
    <location>
        <begin position="263"/>
        <end position="462"/>
    </location>
</feature>
<evidence type="ECO:0000256" key="2">
    <source>
        <dbReference type="ARBA" id="ARBA00004651"/>
    </source>
</evidence>
<dbReference type="eggNOG" id="COG2205">
    <property type="taxonomic scope" value="Bacteria"/>
</dbReference>
<keyword evidence="10" id="KW-0902">Two-component regulatory system</keyword>
<reference evidence="13 14" key="1">
    <citation type="submission" date="2016-10" db="EMBL/GenBank/DDBJ databases">
        <authorList>
            <person name="de Groot N.N."/>
        </authorList>
    </citation>
    <scope>NUCLEOTIDE SEQUENCE [LARGE SCALE GENOMIC DNA]</scope>
    <source>
        <strain evidence="13 14">KH1P1</strain>
    </source>
</reference>
<keyword evidence="11" id="KW-1133">Transmembrane helix</keyword>
<evidence type="ECO:0000256" key="9">
    <source>
        <dbReference type="ARBA" id="ARBA00022840"/>
    </source>
</evidence>
<dbReference type="SUPFAM" id="SSF47384">
    <property type="entry name" value="Homodimeric domain of signal transducing histidine kinase"/>
    <property type="match status" value="1"/>
</dbReference>
<sequence>MDKNVSVYRRGKYEILYDPEKLRIGFGVYLLGLWGPLIVRPDGFGIYDHLRRGLAEDRCSDMILAALMLVMMNVVRMMPHYLGAFLIDESIEFQKAGKRRFEWNVWLTFGLILGMYRLIDIIHGASYDFGFPALFTVSVILLLSYMNLFGVSPFNKVIVVMTMLLSIQWLDVMPALTRYGFGRGEVSRDIKTFAFAMGEADTLTIFAVCLTVIFTFASAMQIALLWKEHKLRIAGEETRRAQQNLYESRIEALNMRSTTEAQSLVHDLKSPLTTVQGLISLAEMMEENPLIREYFAKITKALSNMSVMISEILYENRKKPLNMDDLFHDVLAQVSIMIPAEMIRYENECPEAQILGNRIRLVRAVINLINNAYAAVDKKKGRIDLIVGRRNGGIEIMVQDNGSGMTEQERVQAFELGYSGAGSSGLGLAFTRQVITAHGGTIGIESEKNRYTRVKILLDEVREEEHDGNDGADGQDSGD</sequence>
<dbReference type="InterPro" id="IPR004358">
    <property type="entry name" value="Sig_transdc_His_kin-like_C"/>
</dbReference>
<dbReference type="GO" id="GO:0005886">
    <property type="term" value="C:plasma membrane"/>
    <property type="evidence" value="ECO:0007669"/>
    <property type="project" value="UniProtKB-SubCell"/>
</dbReference>